<dbReference type="AlphaFoldDB" id="A0A4Q0MB56"/>
<evidence type="ECO:0000313" key="1">
    <source>
        <dbReference type="EMBL" id="RXF70517.1"/>
    </source>
</evidence>
<dbReference type="EMBL" id="RXOC01000004">
    <property type="protein sequence ID" value="RXF70517.1"/>
    <property type="molecule type" value="Genomic_DNA"/>
</dbReference>
<accession>A0A4Q0MB56</accession>
<sequence length="70" mass="7637">MLGKKRKTSNHVTSDGYSYLTKRLLVSKAKSAGVTASQDAMGLMGFVVTVKDGWVVKQYADGNTEQLQKI</sequence>
<reference evidence="1 2" key="1">
    <citation type="submission" date="2018-12" db="EMBL/GenBank/DDBJ databases">
        <title>The Draft Genome Sequence of the Soil Bacterium Pedobacter tournemirensis R1.</title>
        <authorList>
            <person name="He J."/>
        </authorList>
    </citation>
    <scope>NUCLEOTIDE SEQUENCE [LARGE SCALE GENOMIC DNA]</scope>
    <source>
        <strain evidence="1 2">R1</strain>
    </source>
</reference>
<comment type="caution">
    <text evidence="1">The sequence shown here is derived from an EMBL/GenBank/DDBJ whole genome shotgun (WGS) entry which is preliminary data.</text>
</comment>
<dbReference type="Proteomes" id="UP000290848">
    <property type="component" value="Unassembled WGS sequence"/>
</dbReference>
<proteinExistence type="predicted"/>
<evidence type="ECO:0000313" key="2">
    <source>
        <dbReference type="Proteomes" id="UP000290848"/>
    </source>
</evidence>
<name>A0A4Q0MB56_9SPHI</name>
<gene>
    <name evidence="1" type="ORF">EKH83_07695</name>
</gene>
<dbReference type="RefSeq" id="WP_128768822.1">
    <property type="nucleotide sequence ID" value="NZ_RXOC01000004.1"/>
</dbReference>
<protein>
    <submittedName>
        <fullName evidence="1">Uncharacterized protein</fullName>
    </submittedName>
</protein>
<organism evidence="1 2">
    <name type="scientific">Arcticibacter tournemirensis</name>
    <dbReference type="NCBI Taxonomy" id="699437"/>
    <lineage>
        <taxon>Bacteria</taxon>
        <taxon>Pseudomonadati</taxon>
        <taxon>Bacteroidota</taxon>
        <taxon>Sphingobacteriia</taxon>
        <taxon>Sphingobacteriales</taxon>
        <taxon>Sphingobacteriaceae</taxon>
        <taxon>Arcticibacter</taxon>
    </lineage>
</organism>